<gene>
    <name evidence="7" type="ORF">SAMN05216215_102133</name>
</gene>
<comment type="subcellular location">
    <subcellularLocation>
        <location evidence="1">Secreted</location>
    </subcellularLocation>
</comment>
<protein>
    <recommendedName>
        <fullName evidence="6">Right handed beta helix domain-containing protein</fullName>
    </recommendedName>
</protein>
<dbReference type="InterPro" id="IPR011050">
    <property type="entry name" value="Pectin_lyase_fold/virulence"/>
</dbReference>
<dbReference type="SMART" id="SM00710">
    <property type="entry name" value="PbH1"/>
    <property type="match status" value="5"/>
</dbReference>
<dbReference type="GO" id="GO:0016837">
    <property type="term" value="F:carbon-oxygen lyase activity, acting on polysaccharides"/>
    <property type="evidence" value="ECO:0007669"/>
    <property type="project" value="TreeGrafter"/>
</dbReference>
<feature type="region of interest" description="Disordered" evidence="4">
    <location>
        <begin position="527"/>
        <end position="557"/>
    </location>
</feature>
<keyword evidence="2" id="KW-0964">Secreted</keyword>
<dbReference type="STRING" id="418495.SAMN05216215_102133"/>
<accession>A0A1H3HRD1</accession>
<reference evidence="8" key="1">
    <citation type="submission" date="2016-10" db="EMBL/GenBank/DDBJ databases">
        <authorList>
            <person name="Varghese N."/>
            <person name="Submissions S."/>
        </authorList>
    </citation>
    <scope>NUCLEOTIDE SEQUENCE [LARGE SCALE GENOMIC DNA]</scope>
    <source>
        <strain evidence="8">CGMCC 4.3530</strain>
    </source>
</reference>
<dbReference type="InterPro" id="IPR012334">
    <property type="entry name" value="Pectin_lyas_fold"/>
</dbReference>
<evidence type="ECO:0000313" key="7">
    <source>
        <dbReference type="EMBL" id="SDY17229.1"/>
    </source>
</evidence>
<evidence type="ECO:0000313" key="8">
    <source>
        <dbReference type="Proteomes" id="UP000199529"/>
    </source>
</evidence>
<evidence type="ECO:0000256" key="4">
    <source>
        <dbReference type="SAM" id="MobiDB-lite"/>
    </source>
</evidence>
<evidence type="ECO:0000259" key="6">
    <source>
        <dbReference type="Pfam" id="PF13229"/>
    </source>
</evidence>
<feature type="chain" id="PRO_5039187901" description="Right handed beta helix domain-containing protein" evidence="5">
    <location>
        <begin position="29"/>
        <end position="584"/>
    </location>
</feature>
<dbReference type="EMBL" id="FNOK01000021">
    <property type="protein sequence ID" value="SDY17229.1"/>
    <property type="molecule type" value="Genomic_DNA"/>
</dbReference>
<feature type="domain" description="Right handed beta helix" evidence="6">
    <location>
        <begin position="249"/>
        <end position="411"/>
    </location>
</feature>
<dbReference type="AlphaFoldDB" id="A0A1H3HRD1"/>
<evidence type="ECO:0000256" key="5">
    <source>
        <dbReference type="SAM" id="SignalP"/>
    </source>
</evidence>
<dbReference type="PANTHER" id="PTHR40088:SF2">
    <property type="entry name" value="SECRETED SUGAR HYDROLASE"/>
    <property type="match status" value="1"/>
</dbReference>
<dbReference type="OrthoDB" id="176279at2"/>
<dbReference type="InterPro" id="IPR052052">
    <property type="entry name" value="Polysaccharide_Lyase_9"/>
</dbReference>
<dbReference type="SUPFAM" id="SSF51126">
    <property type="entry name" value="Pectin lyase-like"/>
    <property type="match status" value="1"/>
</dbReference>
<dbReference type="RefSeq" id="WP_093268268.1">
    <property type="nucleotide sequence ID" value="NZ_FNOK01000021.1"/>
</dbReference>
<proteinExistence type="predicted"/>
<dbReference type="PANTHER" id="PTHR40088">
    <property type="entry name" value="PECTATE LYASE (EUROFUNG)"/>
    <property type="match status" value="1"/>
</dbReference>
<keyword evidence="8" id="KW-1185">Reference proteome</keyword>
<evidence type="ECO:0000256" key="1">
    <source>
        <dbReference type="ARBA" id="ARBA00004613"/>
    </source>
</evidence>
<name>A0A1H3HRD1_9PSEU</name>
<dbReference type="InterPro" id="IPR006626">
    <property type="entry name" value="PbH1"/>
</dbReference>
<organism evidence="7 8">
    <name type="scientific">Saccharopolyspora shandongensis</name>
    <dbReference type="NCBI Taxonomy" id="418495"/>
    <lineage>
        <taxon>Bacteria</taxon>
        <taxon>Bacillati</taxon>
        <taxon>Actinomycetota</taxon>
        <taxon>Actinomycetes</taxon>
        <taxon>Pseudonocardiales</taxon>
        <taxon>Pseudonocardiaceae</taxon>
        <taxon>Saccharopolyspora</taxon>
    </lineage>
</organism>
<dbReference type="Pfam" id="PF13229">
    <property type="entry name" value="Beta_helix"/>
    <property type="match status" value="1"/>
</dbReference>
<dbReference type="GO" id="GO:0005576">
    <property type="term" value="C:extracellular region"/>
    <property type="evidence" value="ECO:0007669"/>
    <property type="project" value="UniProtKB-SubCell"/>
</dbReference>
<sequence>MNRPRRRDRLVPAIAVVTALLASCTATGNDTTAAHPVDATITTTDYPVPAGALFVATNGKDSAQGDQARPLRSLGEAVRRAQPGATIVLREGTYRETVGIIGKKLSIQPYPRERVWLKGSQVVAQWSRDGDVWRHAGWNAPLCRSCFLPEIIDPAHPLAGLPDMVFVDGRPLRQVGERSSVTDGTFYVDVAREELVIGEDPAGRFVEATEFDWLLQFDGAAAAGSSIRGIGIAHYGSNQKYGQRGAMVVVNAPSVVLENNTFAASASSGAAVFQPGANVIGNQFHDNGLVGLMANRADGLRLVSNTFARNNNERFALTGEAIGAAGAKVTRTKRAWVSDNTFADNIGTGWWCDLGCTDAVVVRNIARGNAVNGLYYEVSARALIASNVVVSNGGRGIKVSSSDHVRLVHNTLVDNRIEIGLYNDKRSASSDPYSAELGLAWITSNTELVNNLLIRQHDTEPFIESADYKPHPKPASPFISTSDGNAFLRAAGAAPLGTWSLGSGEVVTIHSLPRLRERTGLDLHSLAVAPPPAPFRDPDRGDYSLRPSTPGVRAGQALPPDVAQILGIPPLDHPDIGVLTGPRG</sequence>
<dbReference type="InterPro" id="IPR039448">
    <property type="entry name" value="Beta_helix"/>
</dbReference>
<evidence type="ECO:0000256" key="3">
    <source>
        <dbReference type="ARBA" id="ARBA00022729"/>
    </source>
</evidence>
<dbReference type="Proteomes" id="UP000199529">
    <property type="component" value="Unassembled WGS sequence"/>
</dbReference>
<dbReference type="PROSITE" id="PS51257">
    <property type="entry name" value="PROKAR_LIPOPROTEIN"/>
    <property type="match status" value="1"/>
</dbReference>
<dbReference type="Gene3D" id="2.160.20.10">
    <property type="entry name" value="Single-stranded right-handed beta-helix, Pectin lyase-like"/>
    <property type="match status" value="2"/>
</dbReference>
<evidence type="ECO:0000256" key="2">
    <source>
        <dbReference type="ARBA" id="ARBA00022525"/>
    </source>
</evidence>
<feature type="signal peptide" evidence="5">
    <location>
        <begin position="1"/>
        <end position="28"/>
    </location>
</feature>
<keyword evidence="3 5" id="KW-0732">Signal</keyword>